<dbReference type="GO" id="GO:0006887">
    <property type="term" value="P:exocytosis"/>
    <property type="evidence" value="ECO:0007669"/>
    <property type="project" value="TreeGrafter"/>
</dbReference>
<dbReference type="InterPro" id="IPR019309">
    <property type="entry name" value="WASHC3"/>
</dbReference>
<protein>
    <recommendedName>
        <fullName evidence="5">WASH complex subunit CCDC53</fullName>
    </recommendedName>
</protein>
<evidence type="ECO:0008006" key="5">
    <source>
        <dbReference type="Google" id="ProtNLM"/>
    </source>
</evidence>
<dbReference type="Pfam" id="PF10152">
    <property type="entry name" value="CCDC53"/>
    <property type="match status" value="1"/>
</dbReference>
<feature type="region of interest" description="Disordered" evidence="2">
    <location>
        <begin position="62"/>
        <end position="107"/>
    </location>
</feature>
<dbReference type="AlphaFoldDB" id="A0A9J6BA08"/>
<dbReference type="GO" id="GO:0030041">
    <property type="term" value="P:actin filament polymerization"/>
    <property type="evidence" value="ECO:0007669"/>
    <property type="project" value="TreeGrafter"/>
</dbReference>
<evidence type="ECO:0000313" key="4">
    <source>
        <dbReference type="Proteomes" id="UP001107558"/>
    </source>
</evidence>
<name>A0A9J6BA08_POLVA</name>
<dbReference type="PANTHER" id="PTHR13015:SF0">
    <property type="entry name" value="WASH COMPLEX SUBUNIT 3"/>
    <property type="match status" value="1"/>
</dbReference>
<organism evidence="3 4">
    <name type="scientific">Polypedilum vanderplanki</name>
    <name type="common">Sleeping chironomid midge</name>
    <dbReference type="NCBI Taxonomy" id="319348"/>
    <lineage>
        <taxon>Eukaryota</taxon>
        <taxon>Metazoa</taxon>
        <taxon>Ecdysozoa</taxon>
        <taxon>Arthropoda</taxon>
        <taxon>Hexapoda</taxon>
        <taxon>Insecta</taxon>
        <taxon>Pterygota</taxon>
        <taxon>Neoptera</taxon>
        <taxon>Endopterygota</taxon>
        <taxon>Diptera</taxon>
        <taxon>Nematocera</taxon>
        <taxon>Chironomoidea</taxon>
        <taxon>Chironomidae</taxon>
        <taxon>Chironominae</taxon>
        <taxon>Polypedilum</taxon>
        <taxon>Polypedilum</taxon>
    </lineage>
</organism>
<dbReference type="OrthoDB" id="268027at2759"/>
<gene>
    <name evidence="3" type="ORF">PVAND_014728</name>
</gene>
<evidence type="ECO:0000256" key="2">
    <source>
        <dbReference type="SAM" id="MobiDB-lite"/>
    </source>
</evidence>
<dbReference type="Gene3D" id="1.20.5.110">
    <property type="match status" value="1"/>
</dbReference>
<feature type="compositionally biased region" description="Basic and acidic residues" evidence="2">
    <location>
        <begin position="83"/>
        <end position="93"/>
    </location>
</feature>
<comment type="similarity">
    <text evidence="1">Belongs to the CCDC53 family.</text>
</comment>
<dbReference type="Proteomes" id="UP001107558">
    <property type="component" value="Chromosome 4"/>
</dbReference>
<feature type="compositionally biased region" description="Polar residues" evidence="2">
    <location>
        <begin position="96"/>
        <end position="107"/>
    </location>
</feature>
<evidence type="ECO:0000313" key="3">
    <source>
        <dbReference type="EMBL" id="KAG5666713.1"/>
    </source>
</evidence>
<dbReference type="EMBL" id="JADBJN010000004">
    <property type="protein sequence ID" value="KAG5666713.1"/>
    <property type="molecule type" value="Genomic_DNA"/>
</dbReference>
<accession>A0A9J6BA08</accession>
<dbReference type="PANTHER" id="PTHR13015">
    <property type="entry name" value="PROTEIN AD-016-RELATED"/>
    <property type="match status" value="1"/>
</dbReference>
<reference evidence="3" key="1">
    <citation type="submission" date="2021-03" db="EMBL/GenBank/DDBJ databases">
        <title>Chromosome level genome of the anhydrobiotic midge Polypedilum vanderplanki.</title>
        <authorList>
            <person name="Yoshida Y."/>
            <person name="Kikawada T."/>
            <person name="Gusev O."/>
        </authorList>
    </citation>
    <scope>NUCLEOTIDE SEQUENCE</scope>
    <source>
        <strain evidence="3">NIAS01</strain>
        <tissue evidence="3">Whole body or cell culture</tissue>
    </source>
</reference>
<dbReference type="GO" id="GO:0071203">
    <property type="term" value="C:WASH complex"/>
    <property type="evidence" value="ECO:0007669"/>
    <property type="project" value="InterPro"/>
</dbReference>
<comment type="caution">
    <text evidence="3">The sequence shown here is derived from an EMBL/GenBank/DDBJ whole genome shotgun (WGS) entry which is preliminary data.</text>
</comment>
<evidence type="ECO:0000256" key="1">
    <source>
        <dbReference type="ARBA" id="ARBA00006290"/>
    </source>
</evidence>
<proteinExistence type="inferred from homology"/>
<keyword evidence="4" id="KW-1185">Reference proteome</keyword>
<feature type="compositionally biased region" description="Polar residues" evidence="2">
    <location>
        <begin position="67"/>
        <end position="76"/>
    </location>
</feature>
<sequence>MALNSKRTQTFFNEFLITTTQFLNQFMNDCENKFFEFERKLNRIESNLVIIEAKLASVPDELPISEPQKTPEQLLSVTQEPQKPQEEQTKQVQEETSIQSQPEPKIENTNMIKISESFLYKKYFKMVKFGVHTQAVKNKMNSEGLDANLLDNPDLMIEKCPEDEEIEE</sequence>